<evidence type="ECO:0000313" key="1">
    <source>
        <dbReference type="EMBL" id="EGV16940.1"/>
    </source>
</evidence>
<dbReference type="eggNOG" id="ENOG503237D">
    <property type="taxonomic scope" value="Bacteria"/>
</dbReference>
<dbReference type="OrthoDB" id="7060864at2"/>
<accession>F9UFR6</accession>
<reference evidence="1 2" key="1">
    <citation type="submission" date="2011-06" db="EMBL/GenBank/DDBJ databases">
        <title>The draft genome of Thiocapsa marina 5811.</title>
        <authorList>
            <consortium name="US DOE Joint Genome Institute (JGI-PGF)"/>
            <person name="Lucas S."/>
            <person name="Han J."/>
            <person name="Cheng J.-F."/>
            <person name="Goodwin L."/>
            <person name="Pitluck S."/>
            <person name="Peters L."/>
            <person name="Land M.L."/>
            <person name="Hauser L."/>
            <person name="Vogl K."/>
            <person name="Liu Z."/>
            <person name="Imhoff J."/>
            <person name="Thiel V."/>
            <person name="Frigaard N.-U."/>
            <person name="Bryant D."/>
            <person name="Woyke T.J."/>
        </authorList>
    </citation>
    <scope>NUCLEOTIDE SEQUENCE [LARGE SCALE GENOMIC DNA]</scope>
    <source>
        <strain evidence="1 2">5811</strain>
    </source>
</reference>
<dbReference type="EMBL" id="AFWV01000013">
    <property type="protein sequence ID" value="EGV16940.1"/>
    <property type="molecule type" value="Genomic_DNA"/>
</dbReference>
<name>F9UFR6_9GAMM</name>
<evidence type="ECO:0000313" key="2">
    <source>
        <dbReference type="Proteomes" id="UP000005459"/>
    </source>
</evidence>
<organism evidence="1 2">
    <name type="scientific">Thiocapsa marina 5811</name>
    <dbReference type="NCBI Taxonomy" id="768671"/>
    <lineage>
        <taxon>Bacteria</taxon>
        <taxon>Pseudomonadati</taxon>
        <taxon>Pseudomonadota</taxon>
        <taxon>Gammaproteobacteria</taxon>
        <taxon>Chromatiales</taxon>
        <taxon>Chromatiaceae</taxon>
        <taxon>Thiocapsa</taxon>
    </lineage>
</organism>
<dbReference type="AlphaFoldDB" id="F9UFR6"/>
<sequence>MQERPVIKTAIPKRRYQVGSHSASLLGEIESGDGRHYRHILAFVPQGQREPVFYVCAEPSPAAERDQGAYRLRIVGEIMSEVVDTDDRWGDADVFSEQALKLGQQALGLQQTSVVRLM</sequence>
<protein>
    <submittedName>
        <fullName evidence="1">Uncharacterized protein</fullName>
    </submittedName>
</protein>
<keyword evidence="2" id="KW-1185">Reference proteome</keyword>
<dbReference type="RefSeq" id="WP_007194641.1">
    <property type="nucleotide sequence ID" value="NZ_AFWV01000013.1"/>
</dbReference>
<gene>
    <name evidence="1" type="ORF">ThimaDRAFT_3769</name>
</gene>
<proteinExistence type="predicted"/>
<dbReference type="Proteomes" id="UP000005459">
    <property type="component" value="Unassembled WGS sequence"/>
</dbReference>